<dbReference type="GO" id="GO:0009254">
    <property type="term" value="P:peptidoglycan turnover"/>
    <property type="evidence" value="ECO:0007669"/>
    <property type="project" value="UniProtKB-UniRule"/>
</dbReference>
<evidence type="ECO:0000313" key="3">
    <source>
        <dbReference type="Proteomes" id="UP000306236"/>
    </source>
</evidence>
<dbReference type="GO" id="GO:0005524">
    <property type="term" value="F:ATP binding"/>
    <property type="evidence" value="ECO:0007669"/>
    <property type="project" value="UniProtKB-UniRule"/>
</dbReference>
<comment type="similarity">
    <text evidence="1">Belongs to the anhydro-N-acetylmuramic acid kinase family.</text>
</comment>
<dbReference type="AlphaFoldDB" id="A0A4S5BTB4"/>
<comment type="pathway">
    <text evidence="1">Amino-sugar metabolism; 1,6-anhydro-N-acetylmuramate degradation.</text>
</comment>
<gene>
    <name evidence="1" type="primary">anmK</name>
    <name evidence="2" type="ORF">E8K88_09595</name>
</gene>
<dbReference type="PANTHER" id="PTHR30605:SF0">
    <property type="entry name" value="ANHYDRO-N-ACETYLMURAMIC ACID KINASE"/>
    <property type="match status" value="1"/>
</dbReference>
<dbReference type="UniPathway" id="UPA00544"/>
<comment type="catalytic activity">
    <reaction evidence="1">
        <text>1,6-anhydro-N-acetyl-beta-muramate + ATP + H2O = N-acetyl-D-muramate 6-phosphate + ADP + H(+)</text>
        <dbReference type="Rhea" id="RHEA:24952"/>
        <dbReference type="ChEBI" id="CHEBI:15377"/>
        <dbReference type="ChEBI" id="CHEBI:15378"/>
        <dbReference type="ChEBI" id="CHEBI:30616"/>
        <dbReference type="ChEBI" id="CHEBI:58690"/>
        <dbReference type="ChEBI" id="CHEBI:58722"/>
        <dbReference type="ChEBI" id="CHEBI:456216"/>
        <dbReference type="EC" id="2.7.1.170"/>
    </reaction>
</comment>
<feature type="binding site" evidence="1">
    <location>
        <begin position="25"/>
        <end position="32"/>
    </location>
    <ligand>
        <name>ATP</name>
        <dbReference type="ChEBI" id="CHEBI:30616"/>
    </ligand>
</feature>
<dbReference type="OrthoDB" id="9763949at2"/>
<keyword evidence="1" id="KW-0067">ATP-binding</keyword>
<dbReference type="GO" id="GO:0097175">
    <property type="term" value="P:1,6-anhydro-N-acetyl-beta-muramic acid catabolic process"/>
    <property type="evidence" value="ECO:0007669"/>
    <property type="project" value="UniProtKB-UniRule"/>
</dbReference>
<accession>A0A4S5BTB4</accession>
<dbReference type="HAMAP" id="MF_01270">
    <property type="entry name" value="AnhMurNAc_kinase"/>
    <property type="match status" value="1"/>
</dbReference>
<dbReference type="GO" id="GO:0016773">
    <property type="term" value="F:phosphotransferase activity, alcohol group as acceptor"/>
    <property type="evidence" value="ECO:0007669"/>
    <property type="project" value="UniProtKB-UniRule"/>
</dbReference>
<keyword evidence="1" id="KW-0119">Carbohydrate metabolism</keyword>
<dbReference type="Pfam" id="PF03702">
    <property type="entry name" value="AnmK"/>
    <property type="match status" value="1"/>
</dbReference>
<dbReference type="Gene3D" id="3.30.420.40">
    <property type="match status" value="2"/>
</dbReference>
<keyword evidence="3" id="KW-1185">Reference proteome</keyword>
<name>A0A4S5BTB4_9BURK</name>
<dbReference type="RefSeq" id="WP_136406453.1">
    <property type="nucleotide sequence ID" value="NZ_SSWX01000011.1"/>
</dbReference>
<dbReference type="SUPFAM" id="SSF53067">
    <property type="entry name" value="Actin-like ATPase domain"/>
    <property type="match status" value="1"/>
</dbReference>
<evidence type="ECO:0000313" key="2">
    <source>
        <dbReference type="EMBL" id="THJ33178.1"/>
    </source>
</evidence>
<dbReference type="PANTHER" id="PTHR30605">
    <property type="entry name" value="ANHYDRO-N-ACETYLMURAMIC ACID KINASE"/>
    <property type="match status" value="1"/>
</dbReference>
<keyword evidence="1" id="KW-0547">Nucleotide-binding</keyword>
<sequence length="419" mass="43678">MHAVSNQASHSPNPGKGWFIGLMSGTSLDGVDAVLARFSPSLGGHAGLECIAVAGHVHIPLGEPLVALLRQLNFPGHDELHLAALAENALAHCYANAVKQLCEQTGIPASSILAIGAHGQTVRHQPAPRQAPDAVLAGLGQPSDGLGRYTIQLNNPSLLAEHTGIRVVADFRRRDVAAGGQGAPLVPAFHRAMFGQPGQGVAVLNLGGIANWSLIDAEGRTLGFDSGPANTLLDGWCQLHTGAPYDKGGQWAASGKVHGGLLMHLLREGYFSLPAPKSTGVDVFSLTWLHNQLQQCASQQAPDAAPWSAADVQASLLELTAISVAQAFARYQQGQRSVGVCGGGAHNALLMQRIEHHLQLAVGETVEVVSTAAWGLPPEQVEAAAFAWLARQCLLGMPGNVPAATQAKGPRVLGAIYHA</sequence>
<dbReference type="UniPathway" id="UPA00343"/>
<comment type="caution">
    <text evidence="2">The sequence shown here is derived from an EMBL/GenBank/DDBJ whole genome shotgun (WGS) entry which is preliminary data.</text>
</comment>
<dbReference type="InterPro" id="IPR005338">
    <property type="entry name" value="Anhydro_N_Ac-Mur_kinase"/>
</dbReference>
<proteinExistence type="inferred from homology"/>
<comment type="pathway">
    <text evidence="1">Cell wall biogenesis; peptidoglycan recycling.</text>
</comment>
<dbReference type="EC" id="2.7.1.170" evidence="1"/>
<keyword evidence="1 2" id="KW-0418">Kinase</keyword>
<organism evidence="2 3">
    <name type="scientific">Lampropedia aestuarii</name>
    <dbReference type="NCBI Taxonomy" id="2562762"/>
    <lineage>
        <taxon>Bacteria</taxon>
        <taxon>Pseudomonadati</taxon>
        <taxon>Pseudomonadota</taxon>
        <taxon>Betaproteobacteria</taxon>
        <taxon>Burkholderiales</taxon>
        <taxon>Comamonadaceae</taxon>
        <taxon>Lampropedia</taxon>
    </lineage>
</organism>
<evidence type="ECO:0000256" key="1">
    <source>
        <dbReference type="HAMAP-Rule" id="MF_01270"/>
    </source>
</evidence>
<keyword evidence="1 2" id="KW-0808">Transferase</keyword>
<dbReference type="Proteomes" id="UP000306236">
    <property type="component" value="Unassembled WGS sequence"/>
</dbReference>
<dbReference type="EMBL" id="SSWX01000011">
    <property type="protein sequence ID" value="THJ33178.1"/>
    <property type="molecule type" value="Genomic_DNA"/>
</dbReference>
<reference evidence="2 3" key="1">
    <citation type="submission" date="2019-04" db="EMBL/GenBank/DDBJ databases">
        <title>Lampropedia sp YIM MLB12 draf genome.</title>
        <authorList>
            <person name="Wang Y.-X."/>
        </authorList>
    </citation>
    <scope>NUCLEOTIDE SEQUENCE [LARGE SCALE GENOMIC DNA]</scope>
    <source>
        <strain evidence="2 3">YIM MLB12</strain>
    </source>
</reference>
<dbReference type="GO" id="GO:0006040">
    <property type="term" value="P:amino sugar metabolic process"/>
    <property type="evidence" value="ECO:0007669"/>
    <property type="project" value="InterPro"/>
</dbReference>
<protein>
    <recommendedName>
        <fullName evidence="1">Anhydro-N-acetylmuramic acid kinase</fullName>
        <ecNumber evidence="1">2.7.1.170</ecNumber>
    </recommendedName>
    <alternativeName>
        <fullName evidence="1">AnhMurNAc kinase</fullName>
    </alternativeName>
</protein>
<comment type="function">
    <text evidence="1">Catalyzes the specific phosphorylation of 1,6-anhydro-N-acetylmuramic acid (anhMurNAc) with the simultaneous cleavage of the 1,6-anhydro ring, generating MurNAc-6-P. Is required for the utilization of anhMurNAc either imported from the medium or derived from its own cell wall murein, and thus plays a role in cell wall recycling.</text>
</comment>
<dbReference type="GO" id="GO:0016301">
    <property type="term" value="F:kinase activity"/>
    <property type="evidence" value="ECO:0007669"/>
    <property type="project" value="UniProtKB-KW"/>
</dbReference>
<dbReference type="InterPro" id="IPR043129">
    <property type="entry name" value="ATPase_NBD"/>
</dbReference>
<dbReference type="NCBIfam" id="NF007139">
    <property type="entry name" value="PRK09585.1-3"/>
    <property type="match status" value="1"/>
</dbReference>
<dbReference type="CDD" id="cd24050">
    <property type="entry name" value="ASKHA_NBD_ANMK"/>
    <property type="match status" value="1"/>
</dbReference>